<protein>
    <submittedName>
        <fullName evidence="5">Sulfotransferase</fullName>
    </submittedName>
</protein>
<dbReference type="PROSITE" id="PS50005">
    <property type="entry name" value="TPR"/>
    <property type="match status" value="5"/>
</dbReference>
<dbReference type="Proteomes" id="UP000664293">
    <property type="component" value="Unassembled WGS sequence"/>
</dbReference>
<dbReference type="PANTHER" id="PTHR44943">
    <property type="entry name" value="CELLULOSE SYNTHASE OPERON PROTEIN C"/>
    <property type="match status" value="1"/>
</dbReference>
<dbReference type="Pfam" id="PF13414">
    <property type="entry name" value="TPR_11"/>
    <property type="match status" value="1"/>
</dbReference>
<feature type="repeat" description="TPR" evidence="3">
    <location>
        <begin position="100"/>
        <end position="133"/>
    </location>
</feature>
<dbReference type="SUPFAM" id="SSF48452">
    <property type="entry name" value="TPR-like"/>
    <property type="match status" value="2"/>
</dbReference>
<comment type="caution">
    <text evidence="5">The sequence shown here is derived from an EMBL/GenBank/DDBJ whole genome shotgun (WGS) entry which is preliminary data.</text>
</comment>
<accession>A0ABS3E7W2</accession>
<feature type="repeat" description="TPR" evidence="3">
    <location>
        <begin position="303"/>
        <end position="336"/>
    </location>
</feature>
<feature type="repeat" description="TPR" evidence="3">
    <location>
        <begin position="66"/>
        <end position="99"/>
    </location>
</feature>
<dbReference type="InterPro" id="IPR027417">
    <property type="entry name" value="P-loop_NTPase"/>
</dbReference>
<evidence type="ECO:0000256" key="2">
    <source>
        <dbReference type="ARBA" id="ARBA00022803"/>
    </source>
</evidence>
<keyword evidence="2 3" id="KW-0802">TPR repeat</keyword>
<dbReference type="SMART" id="SM00028">
    <property type="entry name" value="TPR"/>
    <property type="match status" value="9"/>
</dbReference>
<dbReference type="Gene3D" id="1.25.40.10">
    <property type="entry name" value="Tetratricopeptide repeat domain"/>
    <property type="match status" value="2"/>
</dbReference>
<feature type="region of interest" description="Disordered" evidence="4">
    <location>
        <begin position="1"/>
        <end position="20"/>
    </location>
</feature>
<feature type="repeat" description="TPR" evidence="3">
    <location>
        <begin position="235"/>
        <end position="268"/>
    </location>
</feature>
<dbReference type="Pfam" id="PF13469">
    <property type="entry name" value="Sulfotransfer_3"/>
    <property type="match status" value="1"/>
</dbReference>
<keyword evidence="1" id="KW-0677">Repeat</keyword>
<evidence type="ECO:0000256" key="4">
    <source>
        <dbReference type="SAM" id="MobiDB-lite"/>
    </source>
</evidence>
<dbReference type="RefSeq" id="WP_207001890.1">
    <property type="nucleotide sequence ID" value="NZ_JAEKJR010000002.1"/>
</dbReference>
<dbReference type="Pfam" id="PF14559">
    <property type="entry name" value="TPR_19"/>
    <property type="match status" value="1"/>
</dbReference>
<dbReference type="InterPro" id="IPR019734">
    <property type="entry name" value="TPR_rpt"/>
</dbReference>
<sequence length="697" mass="80211">MSDDRRLLDIPASSEHKRELKDMDQLLTAERPRDSFAKATHALKANRPKEAETICRSLLQRHPGHLPHLQLLAHSLSRQQRFDEAESILAKALELDPNLPSLHDELGSLQAQRQRYVDAVAAFDRAIELDPNNPRTHQKRAKALHLLGRDDEAEEAFDQFLRGDPLAAQIAEGARLWREGKLDDAEPLLRKALRQAPDNVDAMRFLALVLQDSGKNLLDAEALLRNAIQRAPDFLPALQNLGALLLERQHWEAAGEIFARILELDERNALAWASLGHACTRRGEAEEGLAHYTRAIECNPQSAGAHMSRGHLLKTLGRQEEALAAYRESIRLNPSLGEVYWSMANLKVFQFSDEEVAAMLEQLDSDDLGEVARVHFHFALGKAFEDVRDYDRAWQHYHAGNQLQRQQVEYDPVEYQVMLDDIREQFSPEFVQRHRGGGSTHEDPIFIVGLPRTGSTLIEQILASHSQVEGTEELPNIATLAASTAKYRRDNAVFPRTLADFDERDFEHYARKYLAEVKHLRVMGRPYFIDKMPNNFAYVGWIKLLFPRAKIINTRRFPLDSCLGAYKQLFAKGQNFTYDMLELSDYYRDYVRMMAHWHDLFPGEILDVHYEDHMEDFEGQVRRILDYCGLPFEPQCLRFYENQRAVKTASSEQVRQPIYRSALGLWKRYEAHLGMWQEELAEVIEQLPERVRKLAGQ</sequence>
<evidence type="ECO:0000313" key="6">
    <source>
        <dbReference type="Proteomes" id="UP000664293"/>
    </source>
</evidence>
<proteinExistence type="predicted"/>
<dbReference type="SUPFAM" id="SSF52540">
    <property type="entry name" value="P-loop containing nucleoside triphosphate hydrolases"/>
    <property type="match status" value="1"/>
</dbReference>
<dbReference type="InterPro" id="IPR051685">
    <property type="entry name" value="Ycf3/AcsC/BcsC/TPR_MFPF"/>
</dbReference>
<dbReference type="InterPro" id="IPR011990">
    <property type="entry name" value="TPR-like_helical_dom_sf"/>
</dbReference>
<dbReference type="EMBL" id="JAEKJR010000002">
    <property type="protein sequence ID" value="MBN8431293.1"/>
    <property type="molecule type" value="Genomic_DNA"/>
</dbReference>
<dbReference type="PANTHER" id="PTHR44943:SF8">
    <property type="entry name" value="TPR REPEAT-CONTAINING PROTEIN MJ0263"/>
    <property type="match status" value="1"/>
</dbReference>
<dbReference type="Gene3D" id="3.40.50.300">
    <property type="entry name" value="P-loop containing nucleotide triphosphate hydrolases"/>
    <property type="match status" value="1"/>
</dbReference>
<organism evidence="5 6">
    <name type="scientific">Microbulbifer salipaludis</name>
    <dbReference type="NCBI Taxonomy" id="187980"/>
    <lineage>
        <taxon>Bacteria</taxon>
        <taxon>Pseudomonadati</taxon>
        <taxon>Pseudomonadota</taxon>
        <taxon>Gammaproteobacteria</taxon>
        <taxon>Cellvibrionales</taxon>
        <taxon>Microbulbiferaceae</taxon>
        <taxon>Microbulbifer</taxon>
    </lineage>
</organism>
<keyword evidence="6" id="KW-1185">Reference proteome</keyword>
<evidence type="ECO:0000313" key="5">
    <source>
        <dbReference type="EMBL" id="MBN8431293.1"/>
    </source>
</evidence>
<reference evidence="5 6" key="1">
    <citation type="submission" date="2020-12" db="EMBL/GenBank/DDBJ databases">
        <title>Oil enriched cultivation method for isolating marine PHA-producing bacteria.</title>
        <authorList>
            <person name="Zheng W."/>
            <person name="Yu S."/>
            <person name="Huang Y."/>
        </authorList>
    </citation>
    <scope>NUCLEOTIDE SEQUENCE [LARGE SCALE GENOMIC DNA]</scope>
    <source>
        <strain evidence="5 6">SN0-2</strain>
    </source>
</reference>
<name>A0ABS3E7W2_9GAMM</name>
<evidence type="ECO:0000256" key="3">
    <source>
        <dbReference type="PROSITE-ProRule" id="PRU00339"/>
    </source>
</evidence>
<feature type="repeat" description="TPR" evidence="3">
    <location>
        <begin position="269"/>
        <end position="302"/>
    </location>
</feature>
<dbReference type="Pfam" id="PF13432">
    <property type="entry name" value="TPR_16"/>
    <property type="match status" value="2"/>
</dbReference>
<gene>
    <name evidence="5" type="ORF">JF535_10575</name>
</gene>
<evidence type="ECO:0000256" key="1">
    <source>
        <dbReference type="ARBA" id="ARBA00022737"/>
    </source>
</evidence>